<feature type="transmembrane region" description="Helical" evidence="1">
    <location>
        <begin position="369"/>
        <end position="387"/>
    </location>
</feature>
<dbReference type="InterPro" id="IPR007349">
    <property type="entry name" value="DUF418"/>
</dbReference>
<feature type="transmembrane region" description="Helical" evidence="1">
    <location>
        <begin position="299"/>
        <end position="318"/>
    </location>
</feature>
<evidence type="ECO:0000256" key="1">
    <source>
        <dbReference type="SAM" id="Phobius"/>
    </source>
</evidence>
<feature type="transmembrane region" description="Helical" evidence="1">
    <location>
        <begin position="43"/>
        <end position="61"/>
    </location>
</feature>
<organism evidence="3 4">
    <name type="scientific">Pseudidiomarina aestuarii</name>
    <dbReference type="NCBI Taxonomy" id="624146"/>
    <lineage>
        <taxon>Bacteria</taxon>
        <taxon>Pseudomonadati</taxon>
        <taxon>Pseudomonadota</taxon>
        <taxon>Gammaproteobacteria</taxon>
        <taxon>Alteromonadales</taxon>
        <taxon>Idiomarinaceae</taxon>
        <taxon>Pseudidiomarina</taxon>
    </lineage>
</organism>
<dbReference type="PANTHER" id="PTHR30590:SF2">
    <property type="entry name" value="INNER MEMBRANE PROTEIN"/>
    <property type="match status" value="1"/>
</dbReference>
<feature type="transmembrane region" description="Helical" evidence="1">
    <location>
        <begin position="338"/>
        <end position="357"/>
    </location>
</feature>
<feature type="transmembrane region" description="Helical" evidence="1">
    <location>
        <begin position="255"/>
        <end position="279"/>
    </location>
</feature>
<keyword evidence="1" id="KW-1133">Transmembrane helix</keyword>
<dbReference type="Pfam" id="PF04235">
    <property type="entry name" value="DUF418"/>
    <property type="match status" value="1"/>
</dbReference>
<feature type="transmembrane region" description="Helical" evidence="1">
    <location>
        <begin position="155"/>
        <end position="175"/>
    </location>
</feature>
<protein>
    <recommendedName>
        <fullName evidence="2">DUF418 domain-containing protein</fullName>
    </recommendedName>
</protein>
<reference evidence="4" key="1">
    <citation type="journal article" date="2018" name="Front. Microbiol.">
        <title>Genome-Based Analysis Reveals the Taxonomy and Diversity of the Family Idiomarinaceae.</title>
        <authorList>
            <person name="Liu Y."/>
            <person name="Lai Q."/>
            <person name="Shao Z."/>
        </authorList>
    </citation>
    <scope>NUCLEOTIDE SEQUENCE [LARGE SCALE GENOMIC DNA]</scope>
    <source>
        <strain evidence="4">KYW314</strain>
    </source>
</reference>
<feature type="transmembrane region" description="Helical" evidence="1">
    <location>
        <begin position="133"/>
        <end position="148"/>
    </location>
</feature>
<feature type="transmembrane region" description="Helical" evidence="1">
    <location>
        <begin position="73"/>
        <end position="99"/>
    </location>
</feature>
<keyword evidence="4" id="KW-1185">Reference proteome</keyword>
<dbReference type="InterPro" id="IPR052529">
    <property type="entry name" value="Bact_Transport_Assoc"/>
</dbReference>
<gene>
    <name evidence="3" type="ORF">CWE22_03710</name>
</gene>
<sequence>MALIRFKLEIQPEKQVGVSSMNILSKSQVQPERIEFVDALRGFALFGLLMVHAAEAFGVGLSRGTDDPWGQAVFFLFGSKAFAIFALLFGFSFATIMANQRARGVDFTKRFAWRLFLLLTIGFLHSLLYSPEILRLLAFLGVLLIPLDRVRSNYALLAIAGLFFLQMPLLIQWLLAHWGNAFAASEPYYSSSGLWDVFRNGSLGALISANLVEGNLVKWSINWSFGRVSEIAGLFAVGVVIQRTGFFASLAKDRVIALALVVIGGTIFAILEFIVKPLVPGSPSGVEFAIGPFTERAILFQWIGISGIAALIGFLALLWNSPVQWLVGLFRGPGRMTLTLYVAHSVIAVPILYQFGLGMAEVWDTQQRILLAIAFFGLQILFAHWWYARYRYGPLEWTWRAATLNDWKVPLRKHSQSA</sequence>
<evidence type="ECO:0000259" key="2">
    <source>
        <dbReference type="Pfam" id="PF04235"/>
    </source>
</evidence>
<proteinExistence type="predicted"/>
<keyword evidence="1" id="KW-0472">Membrane</keyword>
<feature type="transmembrane region" description="Helical" evidence="1">
    <location>
        <begin position="231"/>
        <end position="248"/>
    </location>
</feature>
<keyword evidence="1" id="KW-0812">Transmembrane</keyword>
<name>A0A7Z6ZUI3_9GAMM</name>
<feature type="transmembrane region" description="Helical" evidence="1">
    <location>
        <begin position="111"/>
        <end position="127"/>
    </location>
</feature>
<dbReference type="PANTHER" id="PTHR30590">
    <property type="entry name" value="INNER MEMBRANE PROTEIN"/>
    <property type="match status" value="1"/>
</dbReference>
<accession>A0A7Z6ZUI3</accession>
<evidence type="ECO:0000313" key="3">
    <source>
        <dbReference type="EMBL" id="RUO41295.1"/>
    </source>
</evidence>
<feature type="domain" description="DUF418" evidence="2">
    <location>
        <begin position="243"/>
        <end position="404"/>
    </location>
</feature>
<dbReference type="RefSeq" id="WP_169930026.1">
    <property type="nucleotide sequence ID" value="NZ_PIPR01000001.1"/>
</dbReference>
<dbReference type="AlphaFoldDB" id="A0A7Z6ZUI3"/>
<evidence type="ECO:0000313" key="4">
    <source>
        <dbReference type="Proteomes" id="UP000287766"/>
    </source>
</evidence>
<dbReference type="Proteomes" id="UP000287766">
    <property type="component" value="Unassembled WGS sequence"/>
</dbReference>
<comment type="caution">
    <text evidence="3">The sequence shown here is derived from an EMBL/GenBank/DDBJ whole genome shotgun (WGS) entry which is preliminary data.</text>
</comment>
<dbReference type="EMBL" id="PIPR01000001">
    <property type="protein sequence ID" value="RUO41295.1"/>
    <property type="molecule type" value="Genomic_DNA"/>
</dbReference>